<evidence type="ECO:0000313" key="4">
    <source>
        <dbReference type="Proteomes" id="UP000663722"/>
    </source>
</evidence>
<dbReference type="Pfam" id="PF26568">
    <property type="entry name" value="RE_BanI_C"/>
    <property type="match status" value="1"/>
</dbReference>
<evidence type="ECO:0000259" key="1">
    <source>
        <dbReference type="Pfam" id="PF24447"/>
    </source>
</evidence>
<feature type="domain" description="BanI/HgiCI N-terminal" evidence="1">
    <location>
        <begin position="20"/>
        <end position="179"/>
    </location>
</feature>
<gene>
    <name evidence="3" type="ORF">dnm_067660</name>
</gene>
<dbReference type="REBASE" id="493061">
    <property type="entry name" value="Dma2077ORF67670P"/>
</dbReference>
<protein>
    <recommendedName>
        <fullName evidence="5">Restriction endonuclease</fullName>
    </recommendedName>
</protein>
<evidence type="ECO:0000313" key="3">
    <source>
        <dbReference type="EMBL" id="QTA90705.1"/>
    </source>
</evidence>
<dbReference type="EMBL" id="CP061800">
    <property type="protein sequence ID" value="QTA90705.1"/>
    <property type="molecule type" value="Genomic_DNA"/>
</dbReference>
<proteinExistence type="predicted"/>
<evidence type="ECO:0000259" key="2">
    <source>
        <dbReference type="Pfam" id="PF26568"/>
    </source>
</evidence>
<dbReference type="InterPro" id="IPR058974">
    <property type="entry name" value="RE_BanI/HgiCI_N"/>
</dbReference>
<reference evidence="3" key="1">
    <citation type="journal article" date="2021" name="Microb. Physiol.">
        <title>Proteogenomic Insights into the Physiology of Marine, Sulfate-Reducing, Filamentous Desulfonema limicola and Desulfonema magnum.</title>
        <authorList>
            <person name="Schnaars V."/>
            <person name="Wohlbrand L."/>
            <person name="Scheve S."/>
            <person name="Hinrichs C."/>
            <person name="Reinhardt R."/>
            <person name="Rabus R."/>
        </authorList>
    </citation>
    <scope>NUCLEOTIDE SEQUENCE</scope>
    <source>
        <strain evidence="3">4be13</strain>
    </source>
</reference>
<dbReference type="KEGG" id="dmm:dnm_067660"/>
<evidence type="ECO:0008006" key="5">
    <source>
        <dbReference type="Google" id="ProtNLM"/>
    </source>
</evidence>
<dbReference type="AlphaFoldDB" id="A0A975GRA3"/>
<dbReference type="InterPro" id="IPR058973">
    <property type="entry name" value="RE_BanI/HgiCI_C"/>
</dbReference>
<name>A0A975GRA3_9BACT</name>
<sequence length="344" mass="38589">MPQKNYRRSVDELRKLASMFWPSELSEQAAKISVIPVLLKTQDQFIAILSVPVPSLQNLFKIVTASSFSGNLFLKHLVILADFGGEQLQRINSNFKRLFPSGKIDYLWNNASHTYKFQELPVSHLTNARLGLAGKKLFKKREFDGLLQDVTAILMFGSSCLNETNAAVLTNCEIGNYLGQPEKLGKFIKQRYIWVSRITMGSQSNNLGQFAQKFVTDYLEKNLKIKKAVISSNAVIPGVTHTDEQTNCLTSFDIVVSKNSRYVAIEVSFQVTTNSVIERKAGQAQARYYQINRSGYKIAYVLDGAGNFQRETALRTLCSYSHCTVAFSGSELGVLCNFIEGYLK</sequence>
<feature type="domain" description="BanI/HgiCI C-terminal" evidence="2">
    <location>
        <begin position="182"/>
        <end position="342"/>
    </location>
</feature>
<accession>A0A975GRA3</accession>
<dbReference type="RefSeq" id="WP_207678783.1">
    <property type="nucleotide sequence ID" value="NZ_CP061800.1"/>
</dbReference>
<dbReference type="Proteomes" id="UP000663722">
    <property type="component" value="Chromosome"/>
</dbReference>
<keyword evidence="4" id="KW-1185">Reference proteome</keyword>
<dbReference type="Pfam" id="PF24447">
    <property type="entry name" value="RE_BanI"/>
    <property type="match status" value="1"/>
</dbReference>
<organism evidence="3 4">
    <name type="scientific">Desulfonema magnum</name>
    <dbReference type="NCBI Taxonomy" id="45655"/>
    <lineage>
        <taxon>Bacteria</taxon>
        <taxon>Pseudomonadati</taxon>
        <taxon>Thermodesulfobacteriota</taxon>
        <taxon>Desulfobacteria</taxon>
        <taxon>Desulfobacterales</taxon>
        <taxon>Desulfococcaceae</taxon>
        <taxon>Desulfonema</taxon>
    </lineage>
</organism>